<dbReference type="PROSITE" id="PS50929">
    <property type="entry name" value="ABC_TM1F"/>
    <property type="match status" value="1"/>
</dbReference>
<protein>
    <submittedName>
        <fullName evidence="10">ABC transporter ATP-binding protein/permease</fullName>
    </submittedName>
</protein>
<evidence type="ECO:0000256" key="6">
    <source>
        <dbReference type="ARBA" id="ARBA00023136"/>
    </source>
</evidence>
<dbReference type="Pfam" id="PF00005">
    <property type="entry name" value="ABC_tran"/>
    <property type="match status" value="1"/>
</dbReference>
<accession>A0ABY7YI85</accession>
<proteinExistence type="predicted"/>
<keyword evidence="11" id="KW-1185">Reference proteome</keyword>
<feature type="domain" description="ABC transporter" evidence="8">
    <location>
        <begin position="361"/>
        <end position="579"/>
    </location>
</feature>
<organism evidence="10 11">
    <name type="scientific">Xanthomonas cucurbitae</name>
    <dbReference type="NCBI Taxonomy" id="56453"/>
    <lineage>
        <taxon>Bacteria</taxon>
        <taxon>Pseudomonadati</taxon>
        <taxon>Pseudomonadota</taxon>
        <taxon>Gammaproteobacteria</taxon>
        <taxon>Lysobacterales</taxon>
        <taxon>Lysobacteraceae</taxon>
        <taxon>Xanthomonas</taxon>
    </lineage>
</organism>
<dbReference type="InterPro" id="IPR003439">
    <property type="entry name" value="ABC_transporter-like_ATP-bd"/>
</dbReference>
<feature type="transmembrane region" description="Helical" evidence="7">
    <location>
        <begin position="183"/>
        <end position="203"/>
    </location>
</feature>
<dbReference type="InterPro" id="IPR036640">
    <property type="entry name" value="ABC1_TM_sf"/>
</dbReference>
<dbReference type="PANTHER" id="PTHR24221">
    <property type="entry name" value="ATP-BINDING CASSETTE SUB-FAMILY B"/>
    <property type="match status" value="1"/>
</dbReference>
<evidence type="ECO:0000256" key="4">
    <source>
        <dbReference type="ARBA" id="ARBA00022840"/>
    </source>
</evidence>
<sequence length="580" mass="62284">MARTTQHPTRERASCPITGSSVVIAMPSPVADILVAYWKSDRWPLLGVVAVVGLASVTTVAAPYLFSRLIDRLPQDGASALAWAFVAYAVVLGLGSALQQMVQYLSFLRSENLGFIASTRYFAAILRKTSAFFIEHNPAEIQAAGEKGRSGLKVLVQLALVAFVPGLLQILLSLLTLGALIDLQLVLVVVVYGAVAIGLSAIATRRARIYLEAATAAGQENARFVGNAINAMETLRQFGSHAWMTQRFEHRAHAVRDNWRAYVVQRLGYIALLGAGLAVQFSVTFLLLLPRYQAGVVSIGDLVLFNLLLLQLNTPFEAIARAIDDVARARAMLLPLVTLWGAPEEPRVQGGPKFVPGKGRLVFDHVSHRYDNGRGVAAVSFTVERGGITFLTGETGAGKSTLFKLALKTIEPDAGRILVDGIDLAGIDRADWHAVVALVPQDVVLLNETLADNILLGRARDEARLRQIAARAAILPLVDALPHGLETVVGERGLKLSGGERQRIAIARALYGNPAILLLDEASSALDDVTQQQVMAHVRALANEVTVLAITHRQASIAPTDRVIELQADVGTSHAPAELA</sequence>
<feature type="domain" description="ABC transmembrane type-1" evidence="9">
    <location>
        <begin position="46"/>
        <end position="328"/>
    </location>
</feature>
<dbReference type="PROSITE" id="PS50893">
    <property type="entry name" value="ABC_TRANSPORTER_2"/>
    <property type="match status" value="1"/>
</dbReference>
<dbReference type="PANTHER" id="PTHR24221:SF654">
    <property type="entry name" value="ATP-BINDING CASSETTE SUB-FAMILY B MEMBER 6"/>
    <property type="match status" value="1"/>
</dbReference>
<dbReference type="SUPFAM" id="SSF90123">
    <property type="entry name" value="ABC transporter transmembrane region"/>
    <property type="match status" value="1"/>
</dbReference>
<gene>
    <name evidence="10" type="ORF">K6978_09455</name>
</gene>
<feature type="transmembrane region" description="Helical" evidence="7">
    <location>
        <begin position="154"/>
        <end position="177"/>
    </location>
</feature>
<dbReference type="EMBL" id="CP082214">
    <property type="protein sequence ID" value="WDM73613.1"/>
    <property type="molecule type" value="Genomic_DNA"/>
</dbReference>
<keyword evidence="6 7" id="KW-0472">Membrane</keyword>
<dbReference type="InterPro" id="IPR011527">
    <property type="entry name" value="ABC1_TM_dom"/>
</dbReference>
<dbReference type="PROSITE" id="PS00211">
    <property type="entry name" value="ABC_TRANSPORTER_1"/>
    <property type="match status" value="1"/>
</dbReference>
<evidence type="ECO:0000256" key="7">
    <source>
        <dbReference type="SAM" id="Phobius"/>
    </source>
</evidence>
<evidence type="ECO:0000259" key="8">
    <source>
        <dbReference type="PROSITE" id="PS50893"/>
    </source>
</evidence>
<dbReference type="Gene3D" id="3.40.50.300">
    <property type="entry name" value="P-loop containing nucleotide triphosphate hydrolases"/>
    <property type="match status" value="1"/>
</dbReference>
<keyword evidence="5 7" id="KW-1133">Transmembrane helix</keyword>
<evidence type="ECO:0000256" key="3">
    <source>
        <dbReference type="ARBA" id="ARBA00022741"/>
    </source>
</evidence>
<evidence type="ECO:0000259" key="9">
    <source>
        <dbReference type="PROSITE" id="PS50929"/>
    </source>
</evidence>
<dbReference type="InterPro" id="IPR003593">
    <property type="entry name" value="AAA+_ATPase"/>
</dbReference>
<evidence type="ECO:0000313" key="11">
    <source>
        <dbReference type="Proteomes" id="UP001214201"/>
    </source>
</evidence>
<dbReference type="GO" id="GO:0005524">
    <property type="term" value="F:ATP binding"/>
    <property type="evidence" value="ECO:0007669"/>
    <property type="project" value="UniProtKB-KW"/>
</dbReference>
<dbReference type="SMART" id="SM00382">
    <property type="entry name" value="AAA"/>
    <property type="match status" value="1"/>
</dbReference>
<reference evidence="10 11" key="1">
    <citation type="submission" date="2021-08" db="EMBL/GenBank/DDBJ databases">
        <title>Genome sequences of Xanthomonas cucurbitae isolates from 5 Midwestern US states.</title>
        <authorList>
            <person name="Hind S.R."/>
        </authorList>
    </citation>
    <scope>NUCLEOTIDE SEQUENCE [LARGE SCALE GENOMIC DNA]</scope>
    <source>
        <strain evidence="10 11">OH_261</strain>
    </source>
</reference>
<dbReference type="SUPFAM" id="SSF52540">
    <property type="entry name" value="P-loop containing nucleoside triphosphate hydrolases"/>
    <property type="match status" value="1"/>
</dbReference>
<evidence type="ECO:0000256" key="5">
    <source>
        <dbReference type="ARBA" id="ARBA00022989"/>
    </source>
</evidence>
<evidence type="ECO:0000313" key="10">
    <source>
        <dbReference type="EMBL" id="WDM73613.1"/>
    </source>
</evidence>
<keyword evidence="2 7" id="KW-0812">Transmembrane</keyword>
<name>A0ABY7YI85_9XANT</name>
<feature type="transmembrane region" description="Helical" evidence="7">
    <location>
        <begin position="45"/>
        <end position="66"/>
    </location>
</feature>
<evidence type="ECO:0000256" key="2">
    <source>
        <dbReference type="ARBA" id="ARBA00022692"/>
    </source>
</evidence>
<dbReference type="InterPro" id="IPR039421">
    <property type="entry name" value="Type_1_exporter"/>
</dbReference>
<dbReference type="InterPro" id="IPR017871">
    <property type="entry name" value="ABC_transporter-like_CS"/>
</dbReference>
<comment type="subcellular location">
    <subcellularLocation>
        <location evidence="1">Cell membrane</location>
        <topology evidence="1">Multi-pass membrane protein</topology>
    </subcellularLocation>
</comment>
<feature type="transmembrane region" description="Helical" evidence="7">
    <location>
        <begin position="78"/>
        <end position="98"/>
    </location>
</feature>
<evidence type="ECO:0000256" key="1">
    <source>
        <dbReference type="ARBA" id="ARBA00004651"/>
    </source>
</evidence>
<keyword evidence="4 10" id="KW-0067">ATP-binding</keyword>
<keyword evidence="3" id="KW-0547">Nucleotide-binding</keyword>
<dbReference type="Proteomes" id="UP001214201">
    <property type="component" value="Chromosome"/>
</dbReference>
<dbReference type="Pfam" id="PF00664">
    <property type="entry name" value="ABC_membrane"/>
    <property type="match status" value="1"/>
</dbReference>
<dbReference type="InterPro" id="IPR027417">
    <property type="entry name" value="P-loop_NTPase"/>
</dbReference>
<feature type="transmembrane region" description="Helical" evidence="7">
    <location>
        <begin position="267"/>
        <end position="288"/>
    </location>
</feature>
<dbReference type="Gene3D" id="1.20.1560.10">
    <property type="entry name" value="ABC transporter type 1, transmembrane domain"/>
    <property type="match status" value="1"/>
</dbReference>